<dbReference type="Proteomes" id="UP001443914">
    <property type="component" value="Unassembled WGS sequence"/>
</dbReference>
<dbReference type="SMART" id="SM00356">
    <property type="entry name" value="ZnF_C3H1"/>
    <property type="match status" value="5"/>
</dbReference>
<dbReference type="Pfam" id="PF00642">
    <property type="entry name" value="zf-CCCH"/>
    <property type="match status" value="5"/>
</dbReference>
<keyword evidence="1 5" id="KW-0479">Metal-binding</keyword>
<dbReference type="PANTHER" id="PTHR12506:SF41">
    <property type="entry name" value="ZINC FINGER CCCH DOMAIN-CONTAINING PROTEIN 58"/>
    <property type="match status" value="1"/>
</dbReference>
<accession>A0AAW1H3Q7</accession>
<name>A0AAW1H3Q7_SAPOF</name>
<dbReference type="InterPro" id="IPR000571">
    <property type="entry name" value="Znf_CCCH"/>
</dbReference>
<feature type="zinc finger region" description="C3H1-type" evidence="5">
    <location>
        <begin position="87"/>
        <end position="115"/>
    </location>
</feature>
<evidence type="ECO:0000256" key="5">
    <source>
        <dbReference type="PROSITE-ProRule" id="PRU00723"/>
    </source>
</evidence>
<evidence type="ECO:0000256" key="2">
    <source>
        <dbReference type="ARBA" id="ARBA00022771"/>
    </source>
</evidence>
<organism evidence="8 9">
    <name type="scientific">Saponaria officinalis</name>
    <name type="common">Common soapwort</name>
    <name type="synonym">Lychnis saponaria</name>
    <dbReference type="NCBI Taxonomy" id="3572"/>
    <lineage>
        <taxon>Eukaryota</taxon>
        <taxon>Viridiplantae</taxon>
        <taxon>Streptophyta</taxon>
        <taxon>Embryophyta</taxon>
        <taxon>Tracheophyta</taxon>
        <taxon>Spermatophyta</taxon>
        <taxon>Magnoliopsida</taxon>
        <taxon>eudicotyledons</taxon>
        <taxon>Gunneridae</taxon>
        <taxon>Pentapetalae</taxon>
        <taxon>Caryophyllales</taxon>
        <taxon>Caryophyllaceae</taxon>
        <taxon>Caryophylleae</taxon>
        <taxon>Saponaria</taxon>
    </lineage>
</organism>
<keyword evidence="2 5" id="KW-0863">Zinc-finger</keyword>
<feature type="zinc finger region" description="C3H1-type" evidence="5">
    <location>
        <begin position="294"/>
        <end position="322"/>
    </location>
</feature>
<feature type="zinc finger region" description="C3H1-type" evidence="5">
    <location>
        <begin position="38"/>
        <end position="66"/>
    </location>
</feature>
<dbReference type="InterPro" id="IPR036855">
    <property type="entry name" value="Znf_CCCH_sf"/>
</dbReference>
<feature type="region of interest" description="Disordered" evidence="6">
    <location>
        <begin position="395"/>
        <end position="466"/>
    </location>
</feature>
<keyword evidence="4" id="KW-0238">DNA-binding</keyword>
<dbReference type="SUPFAM" id="SSF90229">
    <property type="entry name" value="CCCH zinc finger"/>
    <property type="match status" value="5"/>
</dbReference>
<evidence type="ECO:0000256" key="3">
    <source>
        <dbReference type="ARBA" id="ARBA00022833"/>
    </source>
</evidence>
<feature type="domain" description="C3H1-type" evidence="7">
    <location>
        <begin position="87"/>
        <end position="115"/>
    </location>
</feature>
<feature type="zinc finger region" description="C3H1-type" evidence="5">
    <location>
        <begin position="133"/>
        <end position="161"/>
    </location>
</feature>
<dbReference type="GO" id="GO:0003729">
    <property type="term" value="F:mRNA binding"/>
    <property type="evidence" value="ECO:0007669"/>
    <property type="project" value="UniProtKB-ARBA"/>
</dbReference>
<evidence type="ECO:0000313" key="8">
    <source>
        <dbReference type="EMBL" id="KAK9671870.1"/>
    </source>
</evidence>
<evidence type="ECO:0000256" key="4">
    <source>
        <dbReference type="ARBA" id="ARBA00023125"/>
    </source>
</evidence>
<feature type="region of interest" description="Disordered" evidence="6">
    <location>
        <begin position="1"/>
        <end position="20"/>
    </location>
</feature>
<sequence>MDLQGSTEDETQSDRGGTVLDDGMWQVRLGETTSYPERPGEPDCIYFLRKGFCGYGDRCRFNHPPLRSSSPLVGGVARLGGADYPERSGQPICQYFMRTGSCKFGSSCKYHHPRQGAGSDSPFGLNIYGYPMRPGDKECSYYMKTGQCKFGMTCKYHHPQPANVPIAAPGAIPPAPVAASVSYPTPSPAPQPYGVVSGNWPVVRPSMIPGSYFQGPYGPMLLSPGVVPFPGWAPYPAPNPLTTPTTPPTVGVGQLYGLTQLSPSAPAYTGAYQTLPSAGGPSSTILKEPSFPQRPGQPECQYYLKTGECKFGSSCKYHHPAEWVAPESSSALSPMGLPLRPGTPTCSYYAAHGVCKYGPACKFDHPMGTLSYSPSASSLSDMPVAPYPVGSLTGTLPASSSSSDLRADSIPGSTKEPGSTLTSSVAISTGSGGSVSSKSGSISQSGVQQSTQVAATSDTGTETTTH</sequence>
<feature type="domain" description="C3H1-type" evidence="7">
    <location>
        <begin position="38"/>
        <end position="66"/>
    </location>
</feature>
<feature type="compositionally biased region" description="Low complexity" evidence="6">
    <location>
        <begin position="395"/>
        <end position="404"/>
    </location>
</feature>
<dbReference type="PROSITE" id="PS50103">
    <property type="entry name" value="ZF_C3H1"/>
    <property type="match status" value="5"/>
</dbReference>
<protein>
    <recommendedName>
        <fullName evidence="7">C3H1-type domain-containing protein</fullName>
    </recommendedName>
</protein>
<feature type="domain" description="C3H1-type" evidence="7">
    <location>
        <begin position="340"/>
        <end position="368"/>
    </location>
</feature>
<dbReference type="PANTHER" id="PTHR12506">
    <property type="entry name" value="PROTEIN PHOSPHATASE RELATED"/>
    <property type="match status" value="1"/>
</dbReference>
<dbReference type="InterPro" id="IPR050974">
    <property type="entry name" value="Plant_ZF_CCCH"/>
</dbReference>
<dbReference type="EMBL" id="JBDFQZ010000012">
    <property type="protein sequence ID" value="KAK9671870.1"/>
    <property type="molecule type" value="Genomic_DNA"/>
</dbReference>
<evidence type="ECO:0000256" key="1">
    <source>
        <dbReference type="ARBA" id="ARBA00022723"/>
    </source>
</evidence>
<feature type="zinc finger region" description="C3H1-type" evidence="5">
    <location>
        <begin position="340"/>
        <end position="368"/>
    </location>
</feature>
<dbReference type="AlphaFoldDB" id="A0AAW1H3Q7"/>
<dbReference type="GO" id="GO:0003677">
    <property type="term" value="F:DNA binding"/>
    <property type="evidence" value="ECO:0007669"/>
    <property type="project" value="UniProtKB-KW"/>
</dbReference>
<feature type="domain" description="C3H1-type" evidence="7">
    <location>
        <begin position="133"/>
        <end position="161"/>
    </location>
</feature>
<dbReference type="Gene3D" id="4.10.1000.10">
    <property type="entry name" value="Zinc finger, CCCH-type"/>
    <property type="match status" value="3"/>
</dbReference>
<feature type="compositionally biased region" description="Low complexity" evidence="6">
    <location>
        <begin position="422"/>
        <end position="466"/>
    </location>
</feature>
<dbReference type="GO" id="GO:0008270">
    <property type="term" value="F:zinc ion binding"/>
    <property type="evidence" value="ECO:0007669"/>
    <property type="project" value="UniProtKB-KW"/>
</dbReference>
<reference evidence="8" key="1">
    <citation type="submission" date="2024-03" db="EMBL/GenBank/DDBJ databases">
        <title>WGS assembly of Saponaria officinalis var. Norfolk2.</title>
        <authorList>
            <person name="Jenkins J."/>
            <person name="Shu S."/>
            <person name="Grimwood J."/>
            <person name="Barry K."/>
            <person name="Goodstein D."/>
            <person name="Schmutz J."/>
            <person name="Leebens-Mack J."/>
            <person name="Osbourn A."/>
        </authorList>
    </citation>
    <scope>NUCLEOTIDE SEQUENCE [LARGE SCALE GENOMIC DNA]</scope>
    <source>
        <strain evidence="8">JIC</strain>
    </source>
</reference>
<evidence type="ECO:0000313" key="9">
    <source>
        <dbReference type="Proteomes" id="UP001443914"/>
    </source>
</evidence>
<keyword evidence="3 5" id="KW-0862">Zinc</keyword>
<gene>
    <name evidence="8" type="ORF">RND81_12G060200</name>
</gene>
<keyword evidence="9" id="KW-1185">Reference proteome</keyword>
<proteinExistence type="predicted"/>
<comment type="caution">
    <text evidence="8">The sequence shown here is derived from an EMBL/GenBank/DDBJ whole genome shotgun (WGS) entry which is preliminary data.</text>
</comment>
<feature type="domain" description="C3H1-type" evidence="7">
    <location>
        <begin position="294"/>
        <end position="322"/>
    </location>
</feature>
<evidence type="ECO:0000256" key="6">
    <source>
        <dbReference type="SAM" id="MobiDB-lite"/>
    </source>
</evidence>
<evidence type="ECO:0000259" key="7">
    <source>
        <dbReference type="PROSITE" id="PS50103"/>
    </source>
</evidence>